<evidence type="ECO:0000256" key="4">
    <source>
        <dbReference type="ARBA" id="ARBA00022737"/>
    </source>
</evidence>
<dbReference type="PROSITE" id="PS50234">
    <property type="entry name" value="VWFA"/>
    <property type="match status" value="3"/>
</dbReference>
<dbReference type="Proteomes" id="UP000507470">
    <property type="component" value="Unassembled WGS sequence"/>
</dbReference>
<organism evidence="7 8">
    <name type="scientific">Mytilus coruscus</name>
    <name type="common">Sea mussel</name>
    <dbReference type="NCBI Taxonomy" id="42192"/>
    <lineage>
        <taxon>Eukaryota</taxon>
        <taxon>Metazoa</taxon>
        <taxon>Spiralia</taxon>
        <taxon>Lophotrochozoa</taxon>
        <taxon>Mollusca</taxon>
        <taxon>Bivalvia</taxon>
        <taxon>Autobranchia</taxon>
        <taxon>Pteriomorphia</taxon>
        <taxon>Mytilida</taxon>
        <taxon>Mytiloidea</taxon>
        <taxon>Mytilidae</taxon>
        <taxon>Mytilinae</taxon>
        <taxon>Mytilus</taxon>
    </lineage>
</organism>
<evidence type="ECO:0000256" key="3">
    <source>
        <dbReference type="ARBA" id="ARBA00022729"/>
    </source>
</evidence>
<evidence type="ECO:0000313" key="7">
    <source>
        <dbReference type="EMBL" id="CAC5383551.1"/>
    </source>
</evidence>
<evidence type="ECO:0000259" key="6">
    <source>
        <dbReference type="PROSITE" id="PS50234"/>
    </source>
</evidence>
<keyword evidence="8" id="KW-1185">Reference proteome</keyword>
<dbReference type="InterPro" id="IPR002035">
    <property type="entry name" value="VWF_A"/>
</dbReference>
<comment type="subcellular location">
    <subcellularLocation>
        <location evidence="1">Secreted</location>
    </subcellularLocation>
</comment>
<dbReference type="GO" id="GO:0005576">
    <property type="term" value="C:extracellular region"/>
    <property type="evidence" value="ECO:0007669"/>
    <property type="project" value="UniProtKB-SubCell"/>
</dbReference>
<dbReference type="FunFam" id="3.40.50.410:FF:000004">
    <property type="entry name" value="collagen alpha-6(VI) chain"/>
    <property type="match status" value="1"/>
</dbReference>
<dbReference type="SMART" id="SM00327">
    <property type="entry name" value="VWA"/>
    <property type="match status" value="3"/>
</dbReference>
<evidence type="ECO:0000256" key="2">
    <source>
        <dbReference type="ARBA" id="ARBA00022525"/>
    </source>
</evidence>
<dbReference type="PRINTS" id="PR00453">
    <property type="entry name" value="VWFADOMAIN"/>
</dbReference>
<evidence type="ECO:0000313" key="8">
    <source>
        <dbReference type="Proteomes" id="UP000507470"/>
    </source>
</evidence>
<keyword evidence="4" id="KW-0677">Repeat</keyword>
<keyword evidence="3" id="KW-0732">Signal</keyword>
<accession>A0A6J8BJI5</accession>
<dbReference type="PANTHER" id="PTHR24020:SF87">
    <property type="entry name" value="COLLAGEN ALPHA-1(VI) CHAIN-LIKE"/>
    <property type="match status" value="1"/>
</dbReference>
<dbReference type="Gene3D" id="3.40.50.410">
    <property type="entry name" value="von Willebrand factor, type A domain"/>
    <property type="match status" value="3"/>
</dbReference>
<dbReference type="SUPFAM" id="SSF53300">
    <property type="entry name" value="vWA-like"/>
    <property type="match status" value="3"/>
</dbReference>
<dbReference type="EMBL" id="CACVKT020003408">
    <property type="protein sequence ID" value="CAC5383551.1"/>
    <property type="molecule type" value="Genomic_DNA"/>
</dbReference>
<feature type="domain" description="VWFA" evidence="6">
    <location>
        <begin position="1"/>
        <end position="145"/>
    </location>
</feature>
<evidence type="ECO:0000256" key="5">
    <source>
        <dbReference type="ARBA" id="ARBA00023180"/>
    </source>
</evidence>
<sequence length="570" mass="62771">MINIGPGSSQSRVAVVSFSSSVIPEFGFSKYQAGVDVLSAIDNIKFVSWLSTRTSLGLQYVYESLFPPGSGERPGIKNVVVVLTDGQTNPDRILVSGEEGKRLTQEEASKIRNLPAYVFPIGVGNKVDKDEIHGIASKPSDSFIVQPPAPPRTTPYGRSIDQKCSNTKADVFFVVDTSSSLRLLANVQKEFNFVAEVIGAFEIKSDQVRTGMMTFSDEPEMLFQLDEFKTKDEIERILRDMTADFWKGGQTYIDKALRLLMDEGLSTSHGSRTGVPQIAVIITDGKATDPAAFEKVVQQLQRTNYIVFAIGVGPERDPDELSKIASDASHIFEVEDVDSLEAIRKELLIEICVIRDRPSPPSPVEECKGAQGDLIFVADSSRSIGHEAFDQLKKFAMEVVKRFTISPQDMQVGFIVFGNDTDFEFKLNTYRDQDEVIKAISKVKYLQGMQLTYTDKALTLLTRTGFTNQNGGRGGKIPKIAVVITDGVPRNVEATRAIANKAKQQGIIVFAISVGPYINQAGLDIMASDPTEFHSFLVSNHDALSSIEDELAEKTCTAADQRKQQYNGYV</sequence>
<feature type="domain" description="VWFA" evidence="6">
    <location>
        <begin position="373"/>
        <end position="551"/>
    </location>
</feature>
<keyword evidence="2" id="KW-0964">Secreted</keyword>
<keyword evidence="5" id="KW-0325">Glycoprotein</keyword>
<gene>
    <name evidence="7" type="ORF">MCOR_19284</name>
</gene>
<feature type="domain" description="VWFA" evidence="6">
    <location>
        <begin position="170"/>
        <end position="347"/>
    </location>
</feature>
<dbReference type="InterPro" id="IPR036465">
    <property type="entry name" value="vWFA_dom_sf"/>
</dbReference>
<dbReference type="AlphaFoldDB" id="A0A6J8BJI5"/>
<protein>
    <submittedName>
        <fullName evidence="7">COL6A</fullName>
    </submittedName>
</protein>
<reference evidence="7 8" key="1">
    <citation type="submission" date="2020-06" db="EMBL/GenBank/DDBJ databases">
        <authorList>
            <person name="Li R."/>
            <person name="Bekaert M."/>
        </authorList>
    </citation>
    <scope>NUCLEOTIDE SEQUENCE [LARGE SCALE GENOMIC DNA]</scope>
    <source>
        <strain evidence="8">wild</strain>
    </source>
</reference>
<dbReference type="OrthoDB" id="6119783at2759"/>
<proteinExistence type="predicted"/>
<dbReference type="Pfam" id="PF00092">
    <property type="entry name" value="VWA"/>
    <property type="match status" value="3"/>
</dbReference>
<dbReference type="InterPro" id="IPR050525">
    <property type="entry name" value="ECM_Assembly_Org"/>
</dbReference>
<evidence type="ECO:0000256" key="1">
    <source>
        <dbReference type="ARBA" id="ARBA00004613"/>
    </source>
</evidence>
<dbReference type="PANTHER" id="PTHR24020">
    <property type="entry name" value="COLLAGEN ALPHA"/>
    <property type="match status" value="1"/>
</dbReference>
<name>A0A6J8BJI5_MYTCO</name>